<dbReference type="Gene3D" id="3.30.1360.40">
    <property type="match status" value="1"/>
</dbReference>
<evidence type="ECO:0000256" key="2">
    <source>
        <dbReference type="ARBA" id="ARBA00022801"/>
    </source>
</evidence>
<dbReference type="Gene3D" id="2.40.100.10">
    <property type="entry name" value="Cyclophilin-like"/>
    <property type="match status" value="1"/>
</dbReference>
<keyword evidence="2" id="KW-0378">Hydrolase</keyword>
<dbReference type="PANTHER" id="PTHR34698:SF2">
    <property type="entry name" value="5-OXOPROLINASE SUBUNIT B"/>
    <property type="match status" value="1"/>
</dbReference>
<dbReference type="Pfam" id="PF02682">
    <property type="entry name" value="CT_C_D"/>
    <property type="match status" value="1"/>
</dbReference>
<dbReference type="InterPro" id="IPR029000">
    <property type="entry name" value="Cyclophilin-like_dom_sf"/>
</dbReference>
<name>A0A2P6ML86_ALKUR</name>
<dbReference type="InterPro" id="IPR010016">
    <property type="entry name" value="PxpB"/>
</dbReference>
<keyword evidence="1" id="KW-0547">Nucleotide-binding</keyword>
<proteinExistence type="predicted"/>
<sequence>MITFISETMVDVTLGKTPSPALHEKIMLTGSYLSAGRFPLIKEWFPTYTGLTLVVDPEMDLNGLEKAVREAEAADRMDAEGARWEIPVCYEAPFSEDRERIESYLGMSWEEMTERHTDREYLVYMIGFLPGFPYLGGMDPSIAVPRLDKPRARVEKGAVGIAGEQTGVYPAASPGGWNIIGRTPVPLYTPGERPEVLFAPGDRIRFVRVKKTVFDEEAVPVWEEESDGVRRFKW</sequence>
<dbReference type="SMART" id="SM00796">
    <property type="entry name" value="AHS1"/>
    <property type="match status" value="1"/>
</dbReference>
<dbReference type="NCBIfam" id="TIGR00370">
    <property type="entry name" value="5-oxoprolinase subunit PxpB"/>
    <property type="match status" value="1"/>
</dbReference>
<dbReference type="InterPro" id="IPR003833">
    <property type="entry name" value="CT_C_D"/>
</dbReference>
<dbReference type="SUPFAM" id="SSF160467">
    <property type="entry name" value="PH0987 N-terminal domain-like"/>
    <property type="match status" value="1"/>
</dbReference>
<accession>A0A2P6ML86</accession>
<evidence type="ECO:0000256" key="1">
    <source>
        <dbReference type="ARBA" id="ARBA00022741"/>
    </source>
</evidence>
<dbReference type="PANTHER" id="PTHR34698">
    <property type="entry name" value="5-OXOPROLINASE SUBUNIT B"/>
    <property type="match status" value="1"/>
</dbReference>
<evidence type="ECO:0000313" key="6">
    <source>
        <dbReference type="Proteomes" id="UP000243650"/>
    </source>
</evidence>
<keyword evidence="3" id="KW-0067">ATP-binding</keyword>
<feature type="domain" description="Carboxyltransferase" evidence="4">
    <location>
        <begin position="2"/>
        <end position="198"/>
    </location>
</feature>
<dbReference type="OrthoDB" id="9778567at2"/>
<evidence type="ECO:0000259" key="4">
    <source>
        <dbReference type="SMART" id="SM00796"/>
    </source>
</evidence>
<reference evidence="5 6" key="1">
    <citation type="submission" date="2018-03" db="EMBL/GenBank/DDBJ databases">
        <title>Bacillus urumqiensis sp. nov., a moderately haloalkaliphilic bacterium isolated from a salt lake.</title>
        <authorList>
            <person name="Zhao B."/>
            <person name="Liao Z."/>
        </authorList>
    </citation>
    <scope>NUCLEOTIDE SEQUENCE [LARGE SCALE GENOMIC DNA]</scope>
    <source>
        <strain evidence="5 6">BZ-SZ-XJ18</strain>
    </source>
</reference>
<evidence type="ECO:0000256" key="3">
    <source>
        <dbReference type="ARBA" id="ARBA00022840"/>
    </source>
</evidence>
<dbReference type="GO" id="GO:0005524">
    <property type="term" value="F:ATP binding"/>
    <property type="evidence" value="ECO:0007669"/>
    <property type="project" value="UniProtKB-KW"/>
</dbReference>
<dbReference type="AlphaFoldDB" id="A0A2P6ML86"/>
<dbReference type="SUPFAM" id="SSF50891">
    <property type="entry name" value="Cyclophilin-like"/>
    <property type="match status" value="1"/>
</dbReference>
<dbReference type="EMBL" id="PVNS01000001">
    <property type="protein sequence ID" value="PRO67025.1"/>
    <property type="molecule type" value="Genomic_DNA"/>
</dbReference>
<organism evidence="5 6">
    <name type="scientific">Alkalicoccus urumqiensis</name>
    <name type="common">Bacillus urumqiensis</name>
    <dbReference type="NCBI Taxonomy" id="1548213"/>
    <lineage>
        <taxon>Bacteria</taxon>
        <taxon>Bacillati</taxon>
        <taxon>Bacillota</taxon>
        <taxon>Bacilli</taxon>
        <taxon>Bacillales</taxon>
        <taxon>Bacillaceae</taxon>
        <taxon>Alkalicoccus</taxon>
    </lineage>
</organism>
<gene>
    <name evidence="5" type="ORF">C6I21_00205</name>
</gene>
<dbReference type="Proteomes" id="UP000243650">
    <property type="component" value="Unassembled WGS sequence"/>
</dbReference>
<comment type="caution">
    <text evidence="5">The sequence shown here is derived from an EMBL/GenBank/DDBJ whole genome shotgun (WGS) entry which is preliminary data.</text>
</comment>
<evidence type="ECO:0000313" key="5">
    <source>
        <dbReference type="EMBL" id="PRO67025.1"/>
    </source>
</evidence>
<dbReference type="GO" id="GO:0016787">
    <property type="term" value="F:hydrolase activity"/>
    <property type="evidence" value="ECO:0007669"/>
    <property type="project" value="UniProtKB-KW"/>
</dbReference>
<dbReference type="RefSeq" id="WP_105957411.1">
    <property type="nucleotide sequence ID" value="NZ_PVNS01000001.1"/>
</dbReference>
<protein>
    <recommendedName>
        <fullName evidence="4">Carboxyltransferase domain-containing protein</fullName>
    </recommendedName>
</protein>
<keyword evidence="6" id="KW-1185">Reference proteome</keyword>